<feature type="compositionally biased region" description="Basic and acidic residues" evidence="11">
    <location>
        <begin position="107"/>
        <end position="121"/>
    </location>
</feature>
<feature type="region of interest" description="Disordered" evidence="11">
    <location>
        <begin position="331"/>
        <end position="432"/>
    </location>
</feature>
<feature type="region of interest" description="Disordered" evidence="11">
    <location>
        <begin position="1"/>
        <end position="44"/>
    </location>
</feature>
<evidence type="ECO:0000256" key="10">
    <source>
        <dbReference type="PROSITE-ProRule" id="PRU00042"/>
    </source>
</evidence>
<dbReference type="SMART" id="SM00355">
    <property type="entry name" value="ZnF_C2H2"/>
    <property type="match status" value="6"/>
</dbReference>
<dbReference type="PROSITE" id="PS50157">
    <property type="entry name" value="ZINC_FINGER_C2H2_2"/>
    <property type="match status" value="4"/>
</dbReference>
<reference evidence="13" key="2">
    <citation type="submission" date="2025-08" db="UniProtKB">
        <authorList>
            <consortium name="Ensembl"/>
        </authorList>
    </citation>
    <scope>IDENTIFICATION</scope>
</reference>
<evidence type="ECO:0000256" key="3">
    <source>
        <dbReference type="ARBA" id="ARBA00022737"/>
    </source>
</evidence>
<evidence type="ECO:0000313" key="13">
    <source>
        <dbReference type="Ensembl" id="ENSCSEP00000011177.1"/>
    </source>
</evidence>
<feature type="domain" description="C2H2-type" evidence="12">
    <location>
        <begin position="253"/>
        <end position="281"/>
    </location>
</feature>
<dbReference type="InterPro" id="IPR050589">
    <property type="entry name" value="Ikaros_C2H2-ZF"/>
</dbReference>
<evidence type="ECO:0000256" key="7">
    <source>
        <dbReference type="ARBA" id="ARBA00023125"/>
    </source>
</evidence>
<organism evidence="13 14">
    <name type="scientific">Cynoglossus semilaevis</name>
    <name type="common">Tongue sole</name>
    <dbReference type="NCBI Taxonomy" id="244447"/>
    <lineage>
        <taxon>Eukaryota</taxon>
        <taxon>Metazoa</taxon>
        <taxon>Chordata</taxon>
        <taxon>Craniata</taxon>
        <taxon>Vertebrata</taxon>
        <taxon>Euteleostomi</taxon>
        <taxon>Actinopterygii</taxon>
        <taxon>Neopterygii</taxon>
        <taxon>Teleostei</taxon>
        <taxon>Neoteleostei</taxon>
        <taxon>Acanthomorphata</taxon>
        <taxon>Carangaria</taxon>
        <taxon>Pleuronectiformes</taxon>
        <taxon>Pleuronectoidei</taxon>
        <taxon>Cynoglossidae</taxon>
        <taxon>Cynoglossinae</taxon>
        <taxon>Cynoglossus</taxon>
    </lineage>
</organism>
<dbReference type="PANTHER" id="PTHR24404:SF113">
    <property type="entry name" value="C2H2-TYPE DOMAIN-CONTAINING PROTEIN"/>
    <property type="match status" value="1"/>
</dbReference>
<evidence type="ECO:0000256" key="4">
    <source>
        <dbReference type="ARBA" id="ARBA00022771"/>
    </source>
</evidence>
<keyword evidence="6" id="KW-0805">Transcription regulation</keyword>
<feature type="compositionally biased region" description="Low complexity" evidence="11">
    <location>
        <begin position="32"/>
        <end position="44"/>
    </location>
</feature>
<dbReference type="Pfam" id="PF00096">
    <property type="entry name" value="zf-C2H2"/>
    <property type="match status" value="3"/>
</dbReference>
<keyword evidence="5" id="KW-0862">Zinc</keyword>
<protein>
    <submittedName>
        <fullName evidence="13">IKAROS family zinc finger 4</fullName>
    </submittedName>
</protein>
<reference evidence="13" key="3">
    <citation type="submission" date="2025-09" db="UniProtKB">
        <authorList>
            <consortium name="Ensembl"/>
        </authorList>
    </citation>
    <scope>IDENTIFICATION</scope>
</reference>
<name>A0A3P8V9P6_CYNSE</name>
<dbReference type="Proteomes" id="UP000265120">
    <property type="component" value="Chromosome 10"/>
</dbReference>
<feature type="compositionally biased region" description="Polar residues" evidence="11">
    <location>
        <begin position="395"/>
        <end position="410"/>
    </location>
</feature>
<dbReference type="SUPFAM" id="SSF57667">
    <property type="entry name" value="beta-beta-alpha zinc fingers"/>
    <property type="match status" value="3"/>
</dbReference>
<evidence type="ECO:0000256" key="1">
    <source>
        <dbReference type="ARBA" id="ARBA00004123"/>
    </source>
</evidence>
<keyword evidence="4 10" id="KW-0863">Zinc-finger</keyword>
<feature type="compositionally biased region" description="Polar residues" evidence="11">
    <location>
        <begin position="9"/>
        <end position="22"/>
    </location>
</feature>
<dbReference type="OMA" id="QDLPMDC"/>
<evidence type="ECO:0000256" key="5">
    <source>
        <dbReference type="ARBA" id="ARBA00022833"/>
    </source>
</evidence>
<keyword evidence="8" id="KW-0804">Transcription</keyword>
<dbReference type="FunFam" id="3.30.160.60:FF:000037">
    <property type="entry name" value="B-cell lymphoma/leukemia 11A isoform X1"/>
    <property type="match status" value="1"/>
</dbReference>
<dbReference type="GO" id="GO:0000978">
    <property type="term" value="F:RNA polymerase II cis-regulatory region sequence-specific DNA binding"/>
    <property type="evidence" value="ECO:0007669"/>
    <property type="project" value="TreeGrafter"/>
</dbReference>
<accession>A0A3P8V9P6</accession>
<keyword evidence="7" id="KW-0238">DNA-binding</keyword>
<keyword evidence="3" id="KW-0677">Repeat</keyword>
<sequence>MNADDCNGRSYTQGNGGETSMEQDFYGPVQGPARSPNSQQSSPRRSLSGQFPYLYCTVAILSGWISSLHLLKKLNVYIFSPSFCCTANSIKVELCSEDESPGAQQPESREAVKEDSRKDGGGDPMEEGNTQFTGAPRDRVTIYSEMASPNAASPGPIRLPNGKLQCEVCGIECVGPNVLMVHKRSHTGERPFHCNQCGASFTQKGNLLRHIKLHSGEKPFKCPSCNYACRRRDALAGHLRTHAASSPMMGKPFKCNYCSRSYKQQSTLEEHLECCQNYLKSLDHQATVNRQSKTQGEESANMEIIRKRVLQPSSERIQFVERLANSITKRKRSTPQKFLGEKHMHLNPPEAPYELSSGSEKDGDLMSSQPTGDSAGLPSSRLQGTKGKDTESTAEEQSTRATAPTSTSNNHHLHYQTPALPRSLPTSSPSQAKYLEPDWERACVVPAPPVKKILSSPLSSRETVQVLDRNGRPVRSFPCHHCSILFLDHVMFTIHMGCHGFRQPFECNICGHLSQDRYEFSSHISRGEHQVG</sequence>
<dbReference type="InterPro" id="IPR036236">
    <property type="entry name" value="Znf_C2H2_sf"/>
</dbReference>
<keyword evidence="9" id="KW-0539">Nucleus</keyword>
<feature type="region of interest" description="Disordered" evidence="11">
    <location>
        <begin position="98"/>
        <end position="137"/>
    </location>
</feature>
<keyword evidence="14" id="KW-1185">Reference proteome</keyword>
<dbReference type="PANTHER" id="PTHR24404">
    <property type="entry name" value="ZINC FINGER PROTEIN"/>
    <property type="match status" value="1"/>
</dbReference>
<dbReference type="Ensembl" id="ENSCSET00000011312.1">
    <property type="protein sequence ID" value="ENSCSEP00000011177.1"/>
    <property type="gene ID" value="ENSCSEG00000007155.1"/>
</dbReference>
<evidence type="ECO:0000256" key="11">
    <source>
        <dbReference type="SAM" id="MobiDB-lite"/>
    </source>
</evidence>
<dbReference type="GeneTree" id="ENSGT00940000158308"/>
<dbReference type="InterPro" id="IPR013087">
    <property type="entry name" value="Znf_C2H2_type"/>
</dbReference>
<proteinExistence type="predicted"/>
<dbReference type="AlphaFoldDB" id="A0A3P8V9P6"/>
<feature type="domain" description="C2H2-type" evidence="12">
    <location>
        <begin position="220"/>
        <end position="247"/>
    </location>
</feature>
<evidence type="ECO:0000256" key="2">
    <source>
        <dbReference type="ARBA" id="ARBA00022723"/>
    </source>
</evidence>
<evidence type="ECO:0000256" key="8">
    <source>
        <dbReference type="ARBA" id="ARBA00023163"/>
    </source>
</evidence>
<comment type="subcellular location">
    <subcellularLocation>
        <location evidence="1">Nucleus</location>
    </subcellularLocation>
</comment>
<dbReference type="PROSITE" id="PS00028">
    <property type="entry name" value="ZINC_FINGER_C2H2_1"/>
    <property type="match status" value="4"/>
</dbReference>
<dbReference type="GO" id="GO:0008270">
    <property type="term" value="F:zinc ion binding"/>
    <property type="evidence" value="ECO:0007669"/>
    <property type="project" value="UniProtKB-KW"/>
</dbReference>
<feature type="domain" description="C2H2-type" evidence="12">
    <location>
        <begin position="164"/>
        <end position="191"/>
    </location>
</feature>
<dbReference type="GO" id="GO:0006357">
    <property type="term" value="P:regulation of transcription by RNA polymerase II"/>
    <property type="evidence" value="ECO:0007669"/>
    <property type="project" value="TreeGrafter"/>
</dbReference>
<evidence type="ECO:0000259" key="12">
    <source>
        <dbReference type="PROSITE" id="PS50157"/>
    </source>
</evidence>
<dbReference type="GO" id="GO:0005634">
    <property type="term" value="C:nucleus"/>
    <property type="evidence" value="ECO:0007669"/>
    <property type="project" value="UniProtKB-SubCell"/>
</dbReference>
<dbReference type="Gene3D" id="3.30.160.60">
    <property type="entry name" value="Classic Zinc Finger"/>
    <property type="match status" value="4"/>
</dbReference>
<dbReference type="GO" id="GO:0003700">
    <property type="term" value="F:DNA-binding transcription factor activity"/>
    <property type="evidence" value="ECO:0007669"/>
    <property type="project" value="TreeGrafter"/>
</dbReference>
<evidence type="ECO:0000256" key="6">
    <source>
        <dbReference type="ARBA" id="ARBA00023015"/>
    </source>
</evidence>
<feature type="domain" description="C2H2-type" evidence="12">
    <location>
        <begin position="192"/>
        <end position="219"/>
    </location>
</feature>
<keyword evidence="2" id="KW-0479">Metal-binding</keyword>
<reference evidence="13 14" key="1">
    <citation type="journal article" date="2014" name="Nat. Genet.">
        <title>Whole-genome sequence of a flatfish provides insights into ZW sex chromosome evolution and adaptation to a benthic lifestyle.</title>
        <authorList>
            <person name="Chen S."/>
            <person name="Zhang G."/>
            <person name="Shao C."/>
            <person name="Huang Q."/>
            <person name="Liu G."/>
            <person name="Zhang P."/>
            <person name="Song W."/>
            <person name="An N."/>
            <person name="Chalopin D."/>
            <person name="Volff J.N."/>
            <person name="Hong Y."/>
            <person name="Li Q."/>
            <person name="Sha Z."/>
            <person name="Zhou H."/>
            <person name="Xie M."/>
            <person name="Yu Q."/>
            <person name="Liu Y."/>
            <person name="Xiang H."/>
            <person name="Wang N."/>
            <person name="Wu K."/>
            <person name="Yang C."/>
            <person name="Zhou Q."/>
            <person name="Liao X."/>
            <person name="Yang L."/>
            <person name="Hu Q."/>
            <person name="Zhang J."/>
            <person name="Meng L."/>
            <person name="Jin L."/>
            <person name="Tian Y."/>
            <person name="Lian J."/>
            <person name="Yang J."/>
            <person name="Miao G."/>
            <person name="Liu S."/>
            <person name="Liang Z."/>
            <person name="Yan F."/>
            <person name="Li Y."/>
            <person name="Sun B."/>
            <person name="Zhang H."/>
            <person name="Zhang J."/>
            <person name="Zhu Y."/>
            <person name="Du M."/>
            <person name="Zhao Y."/>
            <person name="Schartl M."/>
            <person name="Tang Q."/>
            <person name="Wang J."/>
        </authorList>
    </citation>
    <scope>NUCLEOTIDE SEQUENCE</scope>
</reference>
<evidence type="ECO:0000313" key="14">
    <source>
        <dbReference type="Proteomes" id="UP000265120"/>
    </source>
</evidence>
<evidence type="ECO:0000256" key="9">
    <source>
        <dbReference type="ARBA" id="ARBA00023242"/>
    </source>
</evidence>
<dbReference type="FunFam" id="3.30.160.60:FF:000124">
    <property type="entry name" value="IKAROS family zinc finger 4"/>
    <property type="match status" value="1"/>
</dbReference>